<feature type="compositionally biased region" description="Polar residues" evidence="1">
    <location>
        <begin position="240"/>
        <end position="260"/>
    </location>
</feature>
<sequence length="816" mass="89159">MLPQPPPSVQQLLDEIARLLPDGGISSLPQLLDELGVACDQKNTCVLTELFRLKGLASFAADLDLNVREKHFPKGQKHRNVTARLKELFANDWILPHQYVAVFGIGRLARVDFNAALVQLKSRATWVAAYNQLRAARDKRKWATNDRWTTADVLLALEHLQGFSTTRAELRKGRSKRRRKTELHPVTERASSAWQESPASQSLQHQHLSIRQGHQQQRPRSPTPADTQVEDDADVDPNLGFSSGNAEHLSIRQSHYQQRPRSPAPADTQEEHDADIDPDLGYSSGGGNGDDFGFSPGGDRFSSAPRAPFPAGEESGLLKDTPNRPSIEKGRRALSPLPDESILDSDFQLSSRSYSSARSDQGDLGYQTRRPRFPLRTEDSTLMAKRAASEPPGPAPARKGRKPLGQSGDPGPSGRPGALGDNSIPEETGLLTTSQIRQAAEFLAESNSQLGAVFLYATCTLLASSKSASDLPASQGPGSSAPMSNTWHVVPPGHLTFSPPGKDGQLTLQPFTPDTKARGHRHILVPVSFLEPNSFALAYLDTTNLTVDVFHPGGDGREVLSAIETFIRSYDFLKPADDWMTDVFDPEVRVNGADSALLCAWVALKFVCVLEVNNVDPVFWHGAFSAGFRSLLSSDDNGAMARKGSAPDATIEISSDAEASALRQELMGLANQVDNAERDAYSLETLKLVIREMQPEGYGATLAQKVKDSEALVHNLKSAQISSHSYTRSKICNWTAEAQADLDRTRVAAKAWSFWSGLARFRSQAAQHMRVAPHRGKALKKALMTYYFAQAQTIGLLDLPVESNADPESDNDSLSD</sequence>
<evidence type="ECO:0000313" key="3">
    <source>
        <dbReference type="Proteomes" id="UP000799436"/>
    </source>
</evidence>
<organism evidence="2 3">
    <name type="scientific">Teratosphaeria nubilosa</name>
    <dbReference type="NCBI Taxonomy" id="161662"/>
    <lineage>
        <taxon>Eukaryota</taxon>
        <taxon>Fungi</taxon>
        <taxon>Dikarya</taxon>
        <taxon>Ascomycota</taxon>
        <taxon>Pezizomycotina</taxon>
        <taxon>Dothideomycetes</taxon>
        <taxon>Dothideomycetidae</taxon>
        <taxon>Mycosphaerellales</taxon>
        <taxon>Teratosphaeriaceae</taxon>
        <taxon>Teratosphaeria</taxon>
    </lineage>
</organism>
<feature type="compositionally biased region" description="Low complexity" evidence="1">
    <location>
        <begin position="350"/>
        <end position="359"/>
    </location>
</feature>
<dbReference type="AlphaFoldDB" id="A0A6G1KW65"/>
<dbReference type="EMBL" id="ML995907">
    <property type="protein sequence ID" value="KAF2764881.1"/>
    <property type="molecule type" value="Genomic_DNA"/>
</dbReference>
<gene>
    <name evidence="2" type="ORF">EJ03DRAFT_331464</name>
</gene>
<accession>A0A6G1KW65</accession>
<feature type="compositionally biased region" description="Low complexity" evidence="1">
    <location>
        <begin position="291"/>
        <end position="303"/>
    </location>
</feature>
<keyword evidence="3" id="KW-1185">Reference proteome</keyword>
<feature type="compositionally biased region" description="Acidic residues" evidence="1">
    <location>
        <begin position="268"/>
        <end position="278"/>
    </location>
</feature>
<proteinExistence type="predicted"/>
<name>A0A6G1KW65_9PEZI</name>
<feature type="region of interest" description="Disordered" evidence="1">
    <location>
        <begin position="167"/>
        <end position="426"/>
    </location>
</feature>
<protein>
    <submittedName>
        <fullName evidence="2">Uncharacterized protein</fullName>
    </submittedName>
</protein>
<evidence type="ECO:0000256" key="1">
    <source>
        <dbReference type="SAM" id="MobiDB-lite"/>
    </source>
</evidence>
<evidence type="ECO:0000313" key="2">
    <source>
        <dbReference type="EMBL" id="KAF2764881.1"/>
    </source>
</evidence>
<feature type="compositionally biased region" description="Polar residues" evidence="1">
    <location>
        <begin position="189"/>
        <end position="226"/>
    </location>
</feature>
<reference evidence="2" key="1">
    <citation type="journal article" date="2020" name="Stud. Mycol.">
        <title>101 Dothideomycetes genomes: a test case for predicting lifestyles and emergence of pathogens.</title>
        <authorList>
            <person name="Haridas S."/>
            <person name="Albert R."/>
            <person name="Binder M."/>
            <person name="Bloem J."/>
            <person name="Labutti K."/>
            <person name="Salamov A."/>
            <person name="Andreopoulos B."/>
            <person name="Baker S."/>
            <person name="Barry K."/>
            <person name="Bills G."/>
            <person name="Bluhm B."/>
            <person name="Cannon C."/>
            <person name="Castanera R."/>
            <person name="Culley D."/>
            <person name="Daum C."/>
            <person name="Ezra D."/>
            <person name="Gonzalez J."/>
            <person name="Henrissat B."/>
            <person name="Kuo A."/>
            <person name="Liang C."/>
            <person name="Lipzen A."/>
            <person name="Lutzoni F."/>
            <person name="Magnuson J."/>
            <person name="Mondo S."/>
            <person name="Nolan M."/>
            <person name="Ohm R."/>
            <person name="Pangilinan J."/>
            <person name="Park H.-J."/>
            <person name="Ramirez L."/>
            <person name="Alfaro M."/>
            <person name="Sun H."/>
            <person name="Tritt A."/>
            <person name="Yoshinaga Y."/>
            <person name="Zwiers L.-H."/>
            <person name="Turgeon B."/>
            <person name="Goodwin S."/>
            <person name="Spatafora J."/>
            <person name="Crous P."/>
            <person name="Grigoriev I."/>
        </authorList>
    </citation>
    <scope>NUCLEOTIDE SEQUENCE</scope>
    <source>
        <strain evidence="2">CBS 116005</strain>
    </source>
</reference>
<dbReference type="Proteomes" id="UP000799436">
    <property type="component" value="Unassembled WGS sequence"/>
</dbReference>